<gene>
    <name evidence="2" type="primary">LOC139352816</name>
</gene>
<name>A0ABM4TNK6_DROSZ</name>
<protein>
    <submittedName>
        <fullName evidence="2">Uncharacterized protein</fullName>
    </submittedName>
</protein>
<dbReference type="Proteomes" id="UP001652628">
    <property type="component" value="Chromosome 3"/>
</dbReference>
<dbReference type="RefSeq" id="XP_070851552.1">
    <property type="nucleotide sequence ID" value="XM_070995451.1"/>
</dbReference>
<organism evidence="1 2">
    <name type="scientific">Drosophila suzukii</name>
    <name type="common">Spotted-wing drosophila fruit fly</name>
    <dbReference type="NCBI Taxonomy" id="28584"/>
    <lineage>
        <taxon>Eukaryota</taxon>
        <taxon>Metazoa</taxon>
        <taxon>Ecdysozoa</taxon>
        <taxon>Arthropoda</taxon>
        <taxon>Hexapoda</taxon>
        <taxon>Insecta</taxon>
        <taxon>Pterygota</taxon>
        <taxon>Neoptera</taxon>
        <taxon>Endopterygota</taxon>
        <taxon>Diptera</taxon>
        <taxon>Brachycera</taxon>
        <taxon>Muscomorpha</taxon>
        <taxon>Ephydroidea</taxon>
        <taxon>Drosophilidae</taxon>
        <taxon>Drosophila</taxon>
        <taxon>Sophophora</taxon>
    </lineage>
</organism>
<dbReference type="GeneID" id="139352816"/>
<evidence type="ECO:0000313" key="1">
    <source>
        <dbReference type="Proteomes" id="UP001652628"/>
    </source>
</evidence>
<keyword evidence="1" id="KW-1185">Reference proteome</keyword>
<proteinExistence type="predicted"/>
<evidence type="ECO:0000313" key="2">
    <source>
        <dbReference type="RefSeq" id="XP_070851552.1"/>
    </source>
</evidence>
<reference evidence="2" key="1">
    <citation type="submission" date="2025-08" db="UniProtKB">
        <authorList>
            <consortium name="RefSeq"/>
        </authorList>
    </citation>
    <scope>IDENTIFICATION</scope>
</reference>
<accession>A0ABM4TNK6</accession>
<sequence>MEDPLLLQFLTDLEVDLVVLDLLLGFYKLDFIVETYFCNIFLECGYNYERLQYISASDLDLIFSKREHLGLKSEFREKLQKWKRAQHIDVCAGDTTPTYKGKVTLLVLTNGF</sequence>